<evidence type="ECO:0000256" key="1">
    <source>
        <dbReference type="SAM" id="Phobius"/>
    </source>
</evidence>
<keyword evidence="1" id="KW-1133">Transmembrane helix</keyword>
<dbReference type="Proteomes" id="UP000837932">
    <property type="component" value="Unassembled WGS sequence"/>
</dbReference>
<keyword evidence="1" id="KW-0812">Transmembrane</keyword>
<evidence type="ECO:0000313" key="3">
    <source>
        <dbReference type="Proteomes" id="UP000837932"/>
    </source>
</evidence>
<accession>A0ABM9ALW0</accession>
<comment type="caution">
    <text evidence="2">The sequence shown here is derived from an EMBL/GenBank/DDBJ whole genome shotgun (WGS) entry which is preliminary data.</text>
</comment>
<evidence type="ECO:0000313" key="2">
    <source>
        <dbReference type="EMBL" id="CAH0994778.1"/>
    </source>
</evidence>
<organism evidence="2 3">
    <name type="scientific">Emticicia aquatica</name>
    <dbReference type="NCBI Taxonomy" id="1681835"/>
    <lineage>
        <taxon>Bacteria</taxon>
        <taxon>Pseudomonadati</taxon>
        <taxon>Bacteroidota</taxon>
        <taxon>Cytophagia</taxon>
        <taxon>Cytophagales</taxon>
        <taxon>Leadbetterellaceae</taxon>
        <taxon>Emticicia</taxon>
    </lineage>
</organism>
<name>A0ABM9ALW0_9BACT</name>
<protein>
    <submittedName>
        <fullName evidence="2">Uncharacterized protein</fullName>
    </submittedName>
</protein>
<dbReference type="EMBL" id="CAKLPY010000001">
    <property type="protein sequence ID" value="CAH0994778.1"/>
    <property type="molecule type" value="Genomic_DNA"/>
</dbReference>
<keyword evidence="3" id="KW-1185">Reference proteome</keyword>
<feature type="transmembrane region" description="Helical" evidence="1">
    <location>
        <begin position="124"/>
        <end position="145"/>
    </location>
</feature>
<proteinExistence type="predicted"/>
<sequence>MLTDEQIFDILDGFATEEVREQHNYLLANSTEYQKYFNELETLHFDLAELPILQPSTEFTQNVLANISYETAKKKSWSEKLVLIFISLMVISLSLTFILILFYVPASTIKIDVPQQWFEMTKTFLTDTLVKVLLLVNLIVLLVIFDKKVLKPYFSQRRMTLS</sequence>
<reference evidence="2" key="1">
    <citation type="submission" date="2021-12" db="EMBL/GenBank/DDBJ databases">
        <authorList>
            <person name="Rodrigo-Torres L."/>
            <person name="Arahal R. D."/>
            <person name="Lucena T."/>
        </authorList>
    </citation>
    <scope>NUCLEOTIDE SEQUENCE</scope>
    <source>
        <strain evidence="2">CECT 8858</strain>
    </source>
</reference>
<gene>
    <name evidence="2" type="ORF">EMA8858_00890</name>
</gene>
<feature type="transmembrane region" description="Helical" evidence="1">
    <location>
        <begin position="81"/>
        <end position="104"/>
    </location>
</feature>
<keyword evidence="1" id="KW-0472">Membrane</keyword>